<dbReference type="CDD" id="cd00091">
    <property type="entry name" value="NUC"/>
    <property type="match status" value="1"/>
</dbReference>
<dbReference type="Pfam" id="PF19493">
    <property type="entry name" value="Trypco1"/>
    <property type="match status" value="1"/>
</dbReference>
<dbReference type="SMART" id="SM00477">
    <property type="entry name" value="NUC"/>
    <property type="match status" value="1"/>
</dbReference>
<dbReference type="InterPro" id="IPR044929">
    <property type="entry name" value="DNA/RNA_non-sp_Endonuclease_sf"/>
</dbReference>
<dbReference type="SUPFAM" id="SSF54060">
    <property type="entry name" value="His-Me finger endonucleases"/>
    <property type="match status" value="1"/>
</dbReference>
<dbReference type="RefSeq" id="WP_380008198.1">
    <property type="nucleotide sequence ID" value="NZ_JBHLYR010000028.1"/>
</dbReference>
<sequence>MPSLRLIASSSPAFAEYLEQLRRSQLVPDASPAAIQRRINAVADTGNRPTKRQLEAQIRGSDALDVNYLQLGQRASHPVCRVDLAPTAKQPLGGTATGFLVGPGLLLTNHHVLRDPEDAQRAEALFQYEYDVTGRPLTPVRVELDPAAGFWTDQTLDFSLVALQPTAQDGLPSDRFGFLRLNPNRGKTDQGLYVTVIGHPGGHHKQISLRENRVLVVGEGPANVPQPEMPEADTRLWYEADTLPGSSGSPVFNDLFQVVALHSAGVPQRRMGPDGGVQLLLADADPENDDAWVSEAVAEKLPTEALSWIANEGVRVSNLVQRLREVSASETAPGPRAILERWLDDLSQIQAFSGTVPKGPVVAAGALQERARAAARPPRVYVRPLEYYANAQGYDPGFLPVPVPLPTLTGAVARFGPAARLIGGGTELRYTHFSVVMSERRRLAFFTAVNIDGARLQDVPRDDRWYFDSRLDLQLQVGDELYSNEPGAKGYFDRGHLVRRRDPVWGPDAARANEDTFHWTNCAPQYWDFNQSDAWWQGLEEYILLTTDQDDLRASVFTGPVFAEDDELHRGVAVPQGFWKVMVVCDDAGQLTSSAYLVSQAKYAKNIPFELQPSARVASFQISVTELEERTGLDFGPVVRAADLFEPPAPGGSARLLRGLADVRHSRRKRPVHAPQPEVRRELVADNNRPWTVPSSVRGVLIEVDAPPAQSLGAENLVTRVAPDFQAALYQAKPVLEAVANFLQELNHPNEASIQLGLKLTAGADVILAKLSTEGSLSVTLKWSKPS</sequence>
<feature type="domain" description="DNA/RNA non-specific endonuclease/pyrophosphatase/phosphodiesterase" evidence="2">
    <location>
        <begin position="429"/>
        <end position="642"/>
    </location>
</feature>
<evidence type="ECO:0000313" key="3">
    <source>
        <dbReference type="EMBL" id="MFB9992049.1"/>
    </source>
</evidence>
<comment type="caution">
    <text evidence="3">The sequence shown here is derived from an EMBL/GenBank/DDBJ whole genome shotgun (WGS) entry which is preliminary data.</text>
</comment>
<organism evidence="3 4">
    <name type="scientific">Deinococcus oregonensis</name>
    <dbReference type="NCBI Taxonomy" id="1805970"/>
    <lineage>
        <taxon>Bacteria</taxon>
        <taxon>Thermotogati</taxon>
        <taxon>Deinococcota</taxon>
        <taxon>Deinococci</taxon>
        <taxon>Deinococcales</taxon>
        <taxon>Deinococcaceae</taxon>
        <taxon>Deinococcus</taxon>
    </lineage>
</organism>
<dbReference type="Proteomes" id="UP001589733">
    <property type="component" value="Unassembled WGS sequence"/>
</dbReference>
<dbReference type="NCBIfam" id="NF041216">
    <property type="entry name" value="CU044_2847_fam"/>
    <property type="match status" value="1"/>
</dbReference>
<evidence type="ECO:0000259" key="2">
    <source>
        <dbReference type="SMART" id="SM00892"/>
    </source>
</evidence>
<dbReference type="InterPro" id="IPR009003">
    <property type="entry name" value="Peptidase_S1_PA"/>
</dbReference>
<dbReference type="SUPFAM" id="SSF50494">
    <property type="entry name" value="Trypsin-like serine proteases"/>
    <property type="match status" value="1"/>
</dbReference>
<keyword evidence="4" id="KW-1185">Reference proteome</keyword>
<dbReference type="InterPro" id="IPR040255">
    <property type="entry name" value="Non-specific_endonuclease"/>
</dbReference>
<dbReference type="InterPro" id="IPR020821">
    <property type="entry name" value="ENPP1-3/EXOG-like_nuc-like"/>
</dbReference>
<protein>
    <submittedName>
        <fullName evidence="3">CU044_2847 family protein</fullName>
    </submittedName>
</protein>
<proteinExistence type="predicted"/>
<dbReference type="Gene3D" id="2.40.10.10">
    <property type="entry name" value="Trypsin-like serine proteases"/>
    <property type="match status" value="2"/>
</dbReference>
<dbReference type="PANTHER" id="PTHR13966:SF5">
    <property type="entry name" value="ENDONUCLEASE G, MITOCHONDRIAL"/>
    <property type="match status" value="1"/>
</dbReference>
<evidence type="ECO:0000313" key="4">
    <source>
        <dbReference type="Proteomes" id="UP001589733"/>
    </source>
</evidence>
<dbReference type="InterPro" id="IPR043504">
    <property type="entry name" value="Peptidase_S1_PA_chymotrypsin"/>
</dbReference>
<reference evidence="3 4" key="1">
    <citation type="submission" date="2024-09" db="EMBL/GenBank/DDBJ databases">
        <authorList>
            <person name="Sun Q."/>
            <person name="Mori K."/>
        </authorList>
    </citation>
    <scope>NUCLEOTIDE SEQUENCE [LARGE SCALE GENOMIC DNA]</scope>
    <source>
        <strain evidence="3 4">JCM 13503</strain>
    </source>
</reference>
<name>A0ABV6AX15_9DEIO</name>
<dbReference type="InterPro" id="IPR001604">
    <property type="entry name" value="Endo_G_ENPP1-like_dom"/>
</dbReference>
<dbReference type="InterPro" id="IPR044925">
    <property type="entry name" value="His-Me_finger_sf"/>
</dbReference>
<dbReference type="SMART" id="SM00892">
    <property type="entry name" value="Endonuclease_NS"/>
    <property type="match status" value="1"/>
</dbReference>
<dbReference type="InterPro" id="IPR045794">
    <property type="entry name" value="Trypco1"/>
</dbReference>
<dbReference type="Pfam" id="PF13365">
    <property type="entry name" value="Trypsin_2"/>
    <property type="match status" value="1"/>
</dbReference>
<dbReference type="PANTHER" id="PTHR13966">
    <property type="entry name" value="ENDONUCLEASE RELATED"/>
    <property type="match status" value="1"/>
</dbReference>
<feature type="domain" description="ENPP1-3/EXOG-like endonuclease/phosphodiesterase" evidence="1">
    <location>
        <begin position="430"/>
        <end position="642"/>
    </location>
</feature>
<dbReference type="Gene3D" id="3.40.570.10">
    <property type="entry name" value="Extracellular Endonuclease, subunit A"/>
    <property type="match status" value="1"/>
</dbReference>
<evidence type="ECO:0000259" key="1">
    <source>
        <dbReference type="SMART" id="SM00477"/>
    </source>
</evidence>
<dbReference type="EMBL" id="JBHLYR010000028">
    <property type="protein sequence ID" value="MFB9992049.1"/>
    <property type="molecule type" value="Genomic_DNA"/>
</dbReference>
<gene>
    <name evidence="3" type="ORF">ACFFLM_08760</name>
</gene>
<dbReference type="Pfam" id="PF01223">
    <property type="entry name" value="Endonuclease_NS"/>
    <property type="match status" value="1"/>
</dbReference>
<accession>A0ABV6AX15</accession>